<comment type="cofactor">
    <cofactor evidence="9">
        <name>Cu cation</name>
        <dbReference type="ChEBI" id="CHEBI:23378"/>
    </cofactor>
    <text evidence="9">Contains 1 topaquinone per subunit.</text>
</comment>
<dbReference type="SUPFAM" id="SSF54416">
    <property type="entry name" value="Amine oxidase N-terminal region"/>
    <property type="match status" value="2"/>
</dbReference>
<sequence length="677" mass="74905">MVLSRFGWFFLASSHIICTATKSPGSNPALGPRDSTACPQQGNRDIKAYKENIWKSIPQSERTSLQSYIQTWADQNILRAAGKGVRLEYIDLVYPNKSDALVYLEGNGPMPPRYASFNLVFDEDEHSSTHQKFSIGPLPLTPNITIVQPMDWDATSSTGGKIVQANDESAVSFEDLMKTILPEMEDILEDLVGPGISGRGATFLKQEAGAMWCGLHGGSDPGNGDAGYLLQQGLYFKLDTVNTTSNNQATKLLAILYNGIVYDSISALRSAWSSPGFEKSGIATNGDWTSMDREGIPFPDDEKEGPQNIATSQRFAIDLDNMYVEWMGFSFYMGVSQQLSLALFNINFDDERIIYELQMQEAVALYASNDPLRSKTFYLDSKAIQNYGFGAGLNRLIPGWDCPQTAVYLDTPFKNGSICIFERDAGFPLAHHRGNPKYVTVVKNNILVVRTISTMGNYDYMVDYQFFYDGTIEVTVRASGYIEGTHAGGNDDHGFKIHDALSGAMHDHVINFKLDLDINGTANTMERIDILPATEAFTGSDEVINTMKIHRSFITNENQGKINWSANSATMYAVVNKDAKNAYGEYRGFRIAPGVGPPSHLIATHSSVANGTVHFAKEHLYVTKRKDTEPHSASTLNDPKLGEQHVDFGKFFDSEGIEQEDLVVWFNLGTHHVPHTG</sequence>
<keyword evidence="10" id="KW-0732">Signal</keyword>
<comment type="caution">
    <text evidence="13">The sequence shown here is derived from an EMBL/GenBank/DDBJ whole genome shotgun (WGS) entry which is preliminary data.</text>
</comment>
<evidence type="ECO:0000256" key="5">
    <source>
        <dbReference type="ARBA" id="ARBA00023002"/>
    </source>
</evidence>
<dbReference type="GO" id="GO:0048038">
    <property type="term" value="F:quinone binding"/>
    <property type="evidence" value="ECO:0007669"/>
    <property type="project" value="InterPro"/>
</dbReference>
<dbReference type="InterPro" id="IPR036460">
    <property type="entry name" value="Cu_amine_oxidase_C_sf"/>
</dbReference>
<evidence type="ECO:0000259" key="12">
    <source>
        <dbReference type="Pfam" id="PF09248"/>
    </source>
</evidence>
<feature type="modified residue" description="2',4',5'-topaquinone" evidence="8">
    <location>
        <position position="458"/>
    </location>
</feature>
<dbReference type="InterPro" id="IPR015798">
    <property type="entry name" value="Cu_amine_oxidase_C"/>
</dbReference>
<dbReference type="InterPro" id="IPR000269">
    <property type="entry name" value="Cu_amine_oxidase"/>
</dbReference>
<feature type="signal peptide" evidence="10">
    <location>
        <begin position="1"/>
        <end position="20"/>
    </location>
</feature>
<evidence type="ECO:0000256" key="10">
    <source>
        <dbReference type="SAM" id="SignalP"/>
    </source>
</evidence>
<dbReference type="GO" id="GO:0005886">
    <property type="term" value="C:plasma membrane"/>
    <property type="evidence" value="ECO:0007669"/>
    <property type="project" value="TreeGrafter"/>
</dbReference>
<evidence type="ECO:0000256" key="4">
    <source>
        <dbReference type="ARBA" id="ARBA00022772"/>
    </source>
</evidence>
<feature type="active site" description="Schiff-base intermediate with substrate; via topaquinone" evidence="7">
    <location>
        <position position="458"/>
    </location>
</feature>
<dbReference type="GO" id="GO:0009308">
    <property type="term" value="P:amine metabolic process"/>
    <property type="evidence" value="ECO:0007669"/>
    <property type="project" value="UniProtKB-UniRule"/>
</dbReference>
<keyword evidence="6 9" id="KW-0186">Copper</keyword>
<dbReference type="PROSITE" id="PS01164">
    <property type="entry name" value="COPPER_AMINE_OXID_1"/>
    <property type="match status" value="1"/>
</dbReference>
<comment type="cofactor">
    <cofactor evidence="1">
        <name>Cu cation</name>
        <dbReference type="ChEBI" id="CHEBI:23378"/>
    </cofactor>
</comment>
<evidence type="ECO:0000256" key="3">
    <source>
        <dbReference type="ARBA" id="ARBA00022723"/>
    </source>
</evidence>
<dbReference type="Gene3D" id="2.70.98.20">
    <property type="entry name" value="Copper amine oxidase, catalytic domain"/>
    <property type="match status" value="1"/>
</dbReference>
<gene>
    <name evidence="13" type="ORF">EG328_005568</name>
</gene>
<proteinExistence type="inferred from homology"/>
<evidence type="ECO:0000259" key="11">
    <source>
        <dbReference type="Pfam" id="PF01179"/>
    </source>
</evidence>
<evidence type="ECO:0000313" key="13">
    <source>
        <dbReference type="EMBL" id="KAE9971422.1"/>
    </source>
</evidence>
<dbReference type="InterPro" id="IPR016182">
    <property type="entry name" value="Cu_amine_oxidase_N-reg"/>
</dbReference>
<keyword evidence="5 9" id="KW-0560">Oxidoreductase</keyword>
<keyword evidence="4 7" id="KW-0801">TPQ</keyword>
<dbReference type="SUPFAM" id="SSF49998">
    <property type="entry name" value="Amine oxidase catalytic domain"/>
    <property type="match status" value="1"/>
</dbReference>
<feature type="domain" description="Copper amine oxidase catalytic" evidence="11">
    <location>
        <begin position="312"/>
        <end position="676"/>
    </location>
</feature>
<protein>
    <recommendedName>
        <fullName evidence="9">Amine oxidase</fullName>
        <ecNumber evidence="9">1.4.3.-</ecNumber>
    </recommendedName>
</protein>
<dbReference type="GO" id="GO:0008131">
    <property type="term" value="F:primary methylamine oxidase activity"/>
    <property type="evidence" value="ECO:0007669"/>
    <property type="project" value="InterPro"/>
</dbReference>
<comment type="similarity">
    <text evidence="2 9">Belongs to the copper/topaquinone oxidase family.</text>
</comment>
<reference evidence="13 14" key="1">
    <citation type="submission" date="2018-12" db="EMBL/GenBank/DDBJ databases">
        <title>Venturia inaequalis Genome Resource.</title>
        <authorList>
            <person name="Lichtner F.J."/>
        </authorList>
    </citation>
    <scope>NUCLEOTIDE SEQUENCE [LARGE SCALE GENOMIC DNA]</scope>
    <source>
        <strain evidence="13 14">120213</strain>
    </source>
</reference>
<evidence type="ECO:0000256" key="9">
    <source>
        <dbReference type="RuleBase" id="RU000672"/>
    </source>
</evidence>
<evidence type="ECO:0000256" key="1">
    <source>
        <dbReference type="ARBA" id="ARBA00001935"/>
    </source>
</evidence>
<dbReference type="EC" id="1.4.3.-" evidence="9"/>
<dbReference type="PRINTS" id="PR00766">
    <property type="entry name" value="CUDAOXIDASE"/>
</dbReference>
<dbReference type="PANTHER" id="PTHR10638:SF20">
    <property type="entry name" value="AMINE OXIDASE"/>
    <property type="match status" value="1"/>
</dbReference>
<dbReference type="Pfam" id="PF01179">
    <property type="entry name" value="Cu_amine_oxid"/>
    <property type="match status" value="1"/>
</dbReference>
<dbReference type="InterPro" id="IPR015328">
    <property type="entry name" value="DUF1965"/>
</dbReference>
<evidence type="ECO:0000256" key="2">
    <source>
        <dbReference type="ARBA" id="ARBA00007983"/>
    </source>
</evidence>
<dbReference type="PANTHER" id="PTHR10638">
    <property type="entry name" value="COPPER AMINE OXIDASE"/>
    <property type="match status" value="1"/>
</dbReference>
<evidence type="ECO:0000256" key="7">
    <source>
        <dbReference type="PIRSR" id="PIRSR600269-50"/>
    </source>
</evidence>
<feature type="active site" description="Proton acceptor" evidence="7">
    <location>
        <position position="380"/>
    </location>
</feature>
<evidence type="ECO:0000313" key="14">
    <source>
        <dbReference type="Proteomes" id="UP000447873"/>
    </source>
</evidence>
<comment type="PTM">
    <text evidence="8 9">Topaquinone (TPQ) is generated by copper-dependent autoxidation of a specific tyrosyl residue.</text>
</comment>
<evidence type="ECO:0000256" key="6">
    <source>
        <dbReference type="ARBA" id="ARBA00023008"/>
    </source>
</evidence>
<organism evidence="13 14">
    <name type="scientific">Venturia inaequalis</name>
    <name type="common">Apple scab fungus</name>
    <dbReference type="NCBI Taxonomy" id="5025"/>
    <lineage>
        <taxon>Eukaryota</taxon>
        <taxon>Fungi</taxon>
        <taxon>Dikarya</taxon>
        <taxon>Ascomycota</taxon>
        <taxon>Pezizomycotina</taxon>
        <taxon>Dothideomycetes</taxon>
        <taxon>Pleosporomycetidae</taxon>
        <taxon>Venturiales</taxon>
        <taxon>Venturiaceae</taxon>
        <taxon>Venturia</taxon>
    </lineage>
</organism>
<dbReference type="AlphaFoldDB" id="A0A8H3UL48"/>
<accession>A0A8H3UL48</accession>
<dbReference type="Proteomes" id="UP000447873">
    <property type="component" value="Unassembled WGS sequence"/>
</dbReference>
<keyword evidence="3 9" id="KW-0479">Metal-binding</keyword>
<evidence type="ECO:0000256" key="8">
    <source>
        <dbReference type="PIRSR" id="PIRSR600269-51"/>
    </source>
</evidence>
<name>A0A8H3UL48_VENIN</name>
<dbReference type="Gene3D" id="3.10.450.40">
    <property type="match status" value="2"/>
</dbReference>
<dbReference type="GO" id="GO:0005507">
    <property type="term" value="F:copper ion binding"/>
    <property type="evidence" value="ECO:0007669"/>
    <property type="project" value="InterPro"/>
</dbReference>
<dbReference type="Pfam" id="PF09248">
    <property type="entry name" value="DUF1965"/>
    <property type="match status" value="1"/>
</dbReference>
<feature type="chain" id="PRO_5034840091" description="Amine oxidase" evidence="10">
    <location>
        <begin position="21"/>
        <end position="677"/>
    </location>
</feature>
<dbReference type="InterPro" id="IPR049948">
    <property type="entry name" value="Cu_Am_ox_TPQ-bd"/>
</dbReference>
<dbReference type="EMBL" id="WNWS01000299">
    <property type="protein sequence ID" value="KAE9971422.1"/>
    <property type="molecule type" value="Genomic_DNA"/>
</dbReference>
<feature type="domain" description="DUF1965" evidence="12">
    <location>
        <begin position="229"/>
        <end position="295"/>
    </location>
</feature>